<dbReference type="Proteomes" id="UP000588068">
    <property type="component" value="Unassembled WGS sequence"/>
</dbReference>
<protein>
    <recommendedName>
        <fullName evidence="4">DUF3301 domain-containing protein</fullName>
    </recommendedName>
</protein>
<evidence type="ECO:0000313" key="3">
    <source>
        <dbReference type="Proteomes" id="UP000588068"/>
    </source>
</evidence>
<feature type="region of interest" description="Disordered" evidence="1">
    <location>
        <begin position="99"/>
        <end position="181"/>
    </location>
</feature>
<evidence type="ECO:0000313" key="2">
    <source>
        <dbReference type="EMBL" id="MBB6094615.1"/>
    </source>
</evidence>
<feature type="compositionally biased region" description="Low complexity" evidence="1">
    <location>
        <begin position="133"/>
        <end position="151"/>
    </location>
</feature>
<dbReference type="Pfam" id="PF11743">
    <property type="entry name" value="DUF3301"/>
    <property type="match status" value="1"/>
</dbReference>
<comment type="caution">
    <text evidence="2">The sequence shown here is derived from an EMBL/GenBank/DDBJ whole genome shotgun (WGS) entry which is preliminary data.</text>
</comment>
<organism evidence="2 3">
    <name type="scientific">Povalibacter uvarum</name>
    <dbReference type="NCBI Taxonomy" id="732238"/>
    <lineage>
        <taxon>Bacteria</taxon>
        <taxon>Pseudomonadati</taxon>
        <taxon>Pseudomonadota</taxon>
        <taxon>Gammaproteobacteria</taxon>
        <taxon>Steroidobacterales</taxon>
        <taxon>Steroidobacteraceae</taxon>
        <taxon>Povalibacter</taxon>
    </lineage>
</organism>
<keyword evidence="3" id="KW-1185">Reference proteome</keyword>
<dbReference type="EMBL" id="JACHHZ010000004">
    <property type="protein sequence ID" value="MBB6094615.1"/>
    <property type="molecule type" value="Genomic_DNA"/>
</dbReference>
<feature type="compositionally biased region" description="Basic and acidic residues" evidence="1">
    <location>
        <begin position="168"/>
        <end position="181"/>
    </location>
</feature>
<name>A0A841HRV1_9GAMM</name>
<accession>A0A841HRV1</accession>
<evidence type="ECO:0000256" key="1">
    <source>
        <dbReference type="SAM" id="MobiDB-lite"/>
    </source>
</evidence>
<dbReference type="AlphaFoldDB" id="A0A841HRV1"/>
<sequence length="181" mass="20199">MFLSWTTLVFLIVAAAIAWFWQDSLAARERANAAAIEACERLGLQFLDGTVAFARLGWTRGASGRLTLRRTYVFDYTATSIDRLQGFVVLSGHRVETVGYAPGQTDQRPRLQPMAQEPRPVAPSALTNSLADPQTNSQANSQTNNPANPSNVLDLDQWRTQHRPPLTPRRENREESGDPRH</sequence>
<gene>
    <name evidence="2" type="ORF">HNQ60_003502</name>
</gene>
<reference evidence="2 3" key="1">
    <citation type="submission" date="2020-08" db="EMBL/GenBank/DDBJ databases">
        <title>Genomic Encyclopedia of Type Strains, Phase IV (KMG-IV): sequencing the most valuable type-strain genomes for metagenomic binning, comparative biology and taxonomic classification.</title>
        <authorList>
            <person name="Goeker M."/>
        </authorList>
    </citation>
    <scope>NUCLEOTIDE SEQUENCE [LARGE SCALE GENOMIC DNA]</scope>
    <source>
        <strain evidence="2 3">DSM 26723</strain>
    </source>
</reference>
<dbReference type="InterPro" id="IPR021732">
    <property type="entry name" value="DUF3301"/>
</dbReference>
<evidence type="ECO:0008006" key="4">
    <source>
        <dbReference type="Google" id="ProtNLM"/>
    </source>
</evidence>
<proteinExistence type="predicted"/>
<dbReference type="RefSeq" id="WP_184334027.1">
    <property type="nucleotide sequence ID" value="NZ_JACHHZ010000004.1"/>
</dbReference>